<evidence type="ECO:0000313" key="5">
    <source>
        <dbReference type="Proteomes" id="UP001165124"/>
    </source>
</evidence>
<feature type="compositionally biased region" description="Pro residues" evidence="1">
    <location>
        <begin position="109"/>
        <end position="156"/>
    </location>
</feature>
<proteinExistence type="predicted"/>
<name>A0A9W6Q181_9ACTN</name>
<keyword evidence="2" id="KW-0472">Membrane</keyword>
<reference evidence="4" key="1">
    <citation type="submission" date="2023-02" db="EMBL/GenBank/DDBJ databases">
        <title>Actinomadura rubrobrunea NBRC 14622.</title>
        <authorList>
            <person name="Ichikawa N."/>
            <person name="Sato H."/>
            <person name="Tonouchi N."/>
        </authorList>
    </citation>
    <scope>NUCLEOTIDE SEQUENCE</scope>
    <source>
        <strain evidence="4">NBRC 14622</strain>
    </source>
</reference>
<evidence type="ECO:0000256" key="1">
    <source>
        <dbReference type="SAM" id="MobiDB-lite"/>
    </source>
</evidence>
<evidence type="ECO:0000313" key="4">
    <source>
        <dbReference type="EMBL" id="GLW66759.1"/>
    </source>
</evidence>
<sequence>MRAVAILLAGTLAALSSAADARAEHAGDPGRRVDTAHARRPPSQRPPETVVSIPVAAHVRRARPQDDPSGIGVCVQVGGVSVQVGIGMWACAPPPEAPEPEEPPKPRPPRPPVVPQQPEPPPPAPPPPPPGPTRPPAAAPPPTPRQPQSSPAPAPAAPSATPRRPRPEAPPAAAESPAPSPAPAARRPVQRAEPPHRGRSLSTPVIIMVMTAVIASGTALAFVR</sequence>
<keyword evidence="2" id="KW-1133">Transmembrane helix</keyword>
<evidence type="ECO:0000256" key="2">
    <source>
        <dbReference type="SAM" id="Phobius"/>
    </source>
</evidence>
<dbReference type="Proteomes" id="UP001165124">
    <property type="component" value="Unassembled WGS sequence"/>
</dbReference>
<dbReference type="AlphaFoldDB" id="A0A9W6Q181"/>
<organism evidence="4 5">
    <name type="scientific">Actinomadura rubrobrunea</name>
    <dbReference type="NCBI Taxonomy" id="115335"/>
    <lineage>
        <taxon>Bacteria</taxon>
        <taxon>Bacillati</taxon>
        <taxon>Actinomycetota</taxon>
        <taxon>Actinomycetes</taxon>
        <taxon>Streptosporangiales</taxon>
        <taxon>Thermomonosporaceae</taxon>
        <taxon>Actinomadura</taxon>
    </lineage>
</organism>
<evidence type="ECO:0000256" key="3">
    <source>
        <dbReference type="SAM" id="SignalP"/>
    </source>
</evidence>
<feature type="chain" id="PRO_5040916872" evidence="3">
    <location>
        <begin position="22"/>
        <end position="224"/>
    </location>
</feature>
<comment type="caution">
    <text evidence="4">The sequence shown here is derived from an EMBL/GenBank/DDBJ whole genome shotgun (WGS) entry which is preliminary data.</text>
</comment>
<feature type="compositionally biased region" description="Basic and acidic residues" evidence="1">
    <location>
        <begin position="23"/>
        <end position="37"/>
    </location>
</feature>
<gene>
    <name evidence="4" type="ORF">Arub01_50030</name>
</gene>
<accession>A0A9W6Q181</accession>
<keyword evidence="5" id="KW-1185">Reference proteome</keyword>
<feature type="region of interest" description="Disordered" evidence="1">
    <location>
        <begin position="23"/>
        <end position="49"/>
    </location>
</feature>
<feature type="region of interest" description="Disordered" evidence="1">
    <location>
        <begin position="91"/>
        <end position="201"/>
    </location>
</feature>
<feature type="transmembrane region" description="Helical" evidence="2">
    <location>
        <begin position="201"/>
        <end position="223"/>
    </location>
</feature>
<dbReference type="EMBL" id="BSRZ01000017">
    <property type="protein sequence ID" value="GLW66759.1"/>
    <property type="molecule type" value="Genomic_DNA"/>
</dbReference>
<feature type="signal peptide" evidence="3">
    <location>
        <begin position="1"/>
        <end position="21"/>
    </location>
</feature>
<dbReference type="PRINTS" id="PR01217">
    <property type="entry name" value="PRICHEXTENSN"/>
</dbReference>
<keyword evidence="3" id="KW-0732">Signal</keyword>
<keyword evidence="2" id="KW-0812">Transmembrane</keyword>
<feature type="compositionally biased region" description="Low complexity" evidence="1">
    <location>
        <begin position="171"/>
        <end position="187"/>
    </location>
</feature>
<protein>
    <submittedName>
        <fullName evidence="4">Uncharacterized protein</fullName>
    </submittedName>
</protein>